<evidence type="ECO:0000256" key="5">
    <source>
        <dbReference type="ARBA" id="ARBA00023125"/>
    </source>
</evidence>
<evidence type="ECO:0000256" key="1">
    <source>
        <dbReference type="ARBA" id="ARBA00005690"/>
    </source>
</evidence>
<dbReference type="InterPro" id="IPR013955">
    <property type="entry name" value="Rep_factor-A_C"/>
</dbReference>
<keyword evidence="5" id="KW-0238">DNA-binding</keyword>
<feature type="domain" description="Replication protein A 70 kDa DNA-binding subunit B/D first OB fold" evidence="7">
    <location>
        <begin position="30"/>
        <end position="117"/>
    </location>
</feature>
<reference evidence="9" key="1">
    <citation type="journal article" date="2014" name="Nat. Commun.">
        <title>The emerging biofuel crop Camelina sativa retains a highly undifferentiated hexaploid genome structure.</title>
        <authorList>
            <person name="Kagale S."/>
            <person name="Koh C."/>
            <person name="Nixon J."/>
            <person name="Bollina V."/>
            <person name="Clarke W.E."/>
            <person name="Tuteja R."/>
            <person name="Spillane C."/>
            <person name="Robinson S.J."/>
            <person name="Links M.G."/>
            <person name="Clarke C."/>
            <person name="Higgins E.E."/>
            <person name="Huebert T."/>
            <person name="Sharpe A.G."/>
            <person name="Parkin I.A."/>
        </authorList>
    </citation>
    <scope>NUCLEOTIDE SEQUENCE [LARGE SCALE GENOMIC DNA]</scope>
    <source>
        <strain evidence="9">cv. DH55</strain>
    </source>
</reference>
<dbReference type="InterPro" id="IPR003871">
    <property type="entry name" value="RFA1B/D_OB_1st"/>
</dbReference>
<evidence type="ECO:0000259" key="7">
    <source>
        <dbReference type="Pfam" id="PF02721"/>
    </source>
</evidence>
<dbReference type="PANTHER" id="PTHR47165">
    <property type="entry name" value="OS03G0429900 PROTEIN"/>
    <property type="match status" value="1"/>
</dbReference>
<evidence type="ECO:0000313" key="9">
    <source>
        <dbReference type="Proteomes" id="UP000694864"/>
    </source>
</evidence>
<accession>A0ABM1QA30</accession>
<dbReference type="Gene3D" id="2.40.50.140">
    <property type="entry name" value="Nucleic acid-binding proteins"/>
    <property type="match status" value="2"/>
</dbReference>
<evidence type="ECO:0000256" key="6">
    <source>
        <dbReference type="SAM" id="MobiDB-lite"/>
    </source>
</evidence>
<feature type="compositionally biased region" description="Basic and acidic residues" evidence="6">
    <location>
        <begin position="407"/>
        <end position="432"/>
    </location>
</feature>
<organism evidence="9 10">
    <name type="scientific">Camelina sativa</name>
    <name type="common">False flax</name>
    <name type="synonym">Myagrum sativum</name>
    <dbReference type="NCBI Taxonomy" id="90675"/>
    <lineage>
        <taxon>Eukaryota</taxon>
        <taxon>Viridiplantae</taxon>
        <taxon>Streptophyta</taxon>
        <taxon>Embryophyta</taxon>
        <taxon>Tracheophyta</taxon>
        <taxon>Spermatophyta</taxon>
        <taxon>Magnoliopsida</taxon>
        <taxon>eudicotyledons</taxon>
        <taxon>Gunneridae</taxon>
        <taxon>Pentapetalae</taxon>
        <taxon>rosids</taxon>
        <taxon>malvids</taxon>
        <taxon>Brassicales</taxon>
        <taxon>Brassicaceae</taxon>
        <taxon>Camelineae</taxon>
        <taxon>Camelina</taxon>
    </lineage>
</organism>
<dbReference type="GeneID" id="104706698"/>
<keyword evidence="2" id="KW-0479">Metal-binding</keyword>
<dbReference type="InterPro" id="IPR047192">
    <property type="entry name" value="Euk_RPA1_DBD_C"/>
</dbReference>
<dbReference type="Proteomes" id="UP000694864">
    <property type="component" value="Chromosome 1"/>
</dbReference>
<reference evidence="10" key="2">
    <citation type="submission" date="2025-08" db="UniProtKB">
        <authorList>
            <consortium name="RefSeq"/>
        </authorList>
    </citation>
    <scope>IDENTIFICATION</scope>
    <source>
        <tissue evidence="10">Leaf</tissue>
    </source>
</reference>
<proteinExistence type="inferred from homology"/>
<evidence type="ECO:0000259" key="8">
    <source>
        <dbReference type="Pfam" id="PF08646"/>
    </source>
</evidence>
<keyword evidence="4" id="KW-0862">Zinc</keyword>
<keyword evidence="3" id="KW-0863">Zinc-finger</keyword>
<dbReference type="CDD" id="cd04476">
    <property type="entry name" value="RPA1_DBD_C"/>
    <property type="match status" value="1"/>
</dbReference>
<sequence length="432" mass="49079">MSKLKLHAPPEPFTFQIFDTIDGDFCKEDVLVRLIHFWEARNFKKGNMLMGVELLLIDSMSNAVQGYIPANRLFRYQSHLKSNSVYTLNNFMIIPSKKVYKVSDHKYGIVFTEKTSMVLEPIVDHQITEQKFRFRNYEDFASIVDTNADLFDVIGQLRLIVGDNIHSPSTMETAPQVEGSRSSDRVFLHLQLKELGDNGHNTPKIASSSSAITKLETVTIQEILQFLQNENPQEASFYCFGTILDIQPQYGWYYISCSKCNNKLEKADSSMYCNNCQESNNIGIIRYRFEITVSDKNKDVATFVVLDSEATKIAGRRAADVLKEEMKASTQASYTDINLQTPECLKHIVGNTCKFQIKLSEYNFKTSRQTISISRILETTTHLSIQPLEGSSEKSISETQSTTTTTKSREKSHVNDSTEKNGSAAEKRPRLE</sequence>
<comment type="similarity">
    <text evidence="1">Belongs to the replication factor A protein 1 family.</text>
</comment>
<dbReference type="SUPFAM" id="SSF50249">
    <property type="entry name" value="Nucleic acid-binding proteins"/>
    <property type="match status" value="2"/>
</dbReference>
<feature type="region of interest" description="Disordered" evidence="6">
    <location>
        <begin position="387"/>
        <end position="432"/>
    </location>
</feature>
<feature type="domain" description="Replication factor A C-terminal" evidence="8">
    <location>
        <begin position="239"/>
        <end position="376"/>
    </location>
</feature>
<gene>
    <name evidence="10" type="primary">LOC104706698</name>
</gene>
<feature type="compositionally biased region" description="Low complexity" evidence="6">
    <location>
        <begin position="397"/>
        <end position="406"/>
    </location>
</feature>
<dbReference type="Pfam" id="PF08646">
    <property type="entry name" value="Rep_fac-A_C"/>
    <property type="match status" value="1"/>
</dbReference>
<dbReference type="RefSeq" id="XP_019083618.1">
    <property type="nucleotide sequence ID" value="XM_019228073.1"/>
</dbReference>
<dbReference type="InterPro" id="IPR012340">
    <property type="entry name" value="NA-bd_OB-fold"/>
</dbReference>
<evidence type="ECO:0000256" key="3">
    <source>
        <dbReference type="ARBA" id="ARBA00022771"/>
    </source>
</evidence>
<dbReference type="Pfam" id="PF02721">
    <property type="entry name" value="DUF223"/>
    <property type="match status" value="1"/>
</dbReference>
<evidence type="ECO:0000256" key="4">
    <source>
        <dbReference type="ARBA" id="ARBA00022833"/>
    </source>
</evidence>
<protein>
    <submittedName>
        <fullName evidence="10">Uncharacterized protein LOC104706698</fullName>
    </submittedName>
</protein>
<dbReference type="CDD" id="cd04480">
    <property type="entry name" value="RPA1_DBD_A_like"/>
    <property type="match status" value="1"/>
</dbReference>
<keyword evidence="9" id="KW-1185">Reference proteome</keyword>
<name>A0ABM1QA30_CAMSA</name>
<dbReference type="PANTHER" id="PTHR47165:SF4">
    <property type="entry name" value="OS03G0429900 PROTEIN"/>
    <property type="match status" value="1"/>
</dbReference>
<evidence type="ECO:0000313" key="10">
    <source>
        <dbReference type="RefSeq" id="XP_019083618.1"/>
    </source>
</evidence>
<evidence type="ECO:0000256" key="2">
    <source>
        <dbReference type="ARBA" id="ARBA00022723"/>
    </source>
</evidence>